<comment type="caution">
    <text evidence="1">The sequence shown here is derived from an EMBL/GenBank/DDBJ whole genome shotgun (WGS) entry which is preliminary data.</text>
</comment>
<proteinExistence type="predicted"/>
<dbReference type="Proteomes" id="UP000470010">
    <property type="component" value="Unassembled WGS sequence"/>
</dbReference>
<reference evidence="2" key="1">
    <citation type="submission" date="2019-08" db="EMBL/GenBank/DDBJ databases">
        <title>Arthrobacter sp. nov., isolated from plateau pika and Tibetan wild ass.</title>
        <authorList>
            <person name="Ge Y."/>
        </authorList>
    </citation>
    <scope>NUCLEOTIDE SEQUENCE [LARGE SCALE GENOMIC DNA]</scope>
    <source>
        <strain evidence="2">HF-1365</strain>
    </source>
</reference>
<dbReference type="AlphaFoldDB" id="A0A7K0G9S6"/>
<dbReference type="GO" id="GO:0006355">
    <property type="term" value="P:regulation of DNA-templated transcription"/>
    <property type="evidence" value="ECO:0007669"/>
    <property type="project" value="InterPro"/>
</dbReference>
<sequence>MAATQMNIRMDAALKESGNAALARLGYTPSQAVRALWEVITVQGALPPALVRALNSNGDMPSRQEDPTEMESTSGAEIVSSFYRHLGIDEPSSTPVDYAELREMAADEQLASWGLS</sequence>
<organism evidence="1 2">
    <name type="scientific">Enorma shizhengliae</name>
    <dbReference type="NCBI Taxonomy" id="2606615"/>
    <lineage>
        <taxon>Bacteria</taxon>
        <taxon>Bacillati</taxon>
        <taxon>Actinomycetota</taxon>
        <taxon>Coriobacteriia</taxon>
        <taxon>Coriobacteriales</taxon>
        <taxon>Coriobacteriaceae</taxon>
        <taxon>Enorma</taxon>
    </lineage>
</organism>
<dbReference type="RefSeq" id="WP_144688286.1">
    <property type="nucleotide sequence ID" value="NZ_VLLQ01000007.1"/>
</dbReference>
<evidence type="ECO:0000313" key="1">
    <source>
        <dbReference type="EMBL" id="MRX80124.1"/>
    </source>
</evidence>
<evidence type="ECO:0008006" key="3">
    <source>
        <dbReference type="Google" id="ProtNLM"/>
    </source>
</evidence>
<dbReference type="Gene3D" id="1.10.1220.10">
    <property type="entry name" value="Met repressor-like"/>
    <property type="match status" value="1"/>
</dbReference>
<dbReference type="InterPro" id="IPR013321">
    <property type="entry name" value="Arc_rbn_hlx_hlx"/>
</dbReference>
<evidence type="ECO:0000313" key="2">
    <source>
        <dbReference type="Proteomes" id="UP000470010"/>
    </source>
</evidence>
<dbReference type="InterPro" id="IPR007337">
    <property type="entry name" value="RelB/DinJ"/>
</dbReference>
<keyword evidence="2" id="KW-1185">Reference proteome</keyword>
<protein>
    <recommendedName>
        <fullName evidence="3">Translation repressor RelB</fullName>
    </recommendedName>
</protein>
<dbReference type="EMBL" id="VTFZ01000006">
    <property type="protein sequence ID" value="MRX80124.1"/>
    <property type="molecule type" value="Genomic_DNA"/>
</dbReference>
<gene>
    <name evidence="1" type="ORF">GJE22_05910</name>
</gene>
<name>A0A7K0G9S6_9ACTN</name>
<accession>A0A7K0G9S6</accession>
<dbReference type="Pfam" id="PF04221">
    <property type="entry name" value="RelB"/>
    <property type="match status" value="1"/>
</dbReference>